<evidence type="ECO:0000256" key="3">
    <source>
        <dbReference type="ARBA" id="ARBA00023136"/>
    </source>
</evidence>
<gene>
    <name evidence="6" type="ORF">EVA_06774</name>
</gene>
<evidence type="ECO:0000256" key="4">
    <source>
        <dbReference type="ARBA" id="ARBA00023237"/>
    </source>
</evidence>
<evidence type="ECO:0000313" key="6">
    <source>
        <dbReference type="EMBL" id="EJX05118.1"/>
    </source>
</evidence>
<proteinExistence type="predicted"/>
<dbReference type="AlphaFoldDB" id="J9GRG4"/>
<keyword evidence="4" id="KW-0998">Cell outer membrane</keyword>
<sequence>MLSRTAEIYGFVPHSTTFGSGSASVIVNPQWRSRQVQPSNAYLRLNAAQLYKSVLPGNSGGKKEVEYFESVGDARKFATIATIEQEEGRGDYIMKYAPVNSVMSNGETKSNPNFKHYRSLYRLSQVYLRYAEAINRAGYPRLAFMVLRDGINDEKMPELKDSLRVDAKTGKTHRVYYLDSAAVENATNYIGVNELRRMKADPQFATFLDYKKFKNDGIHELGCGANTIYDDKYTYENVVAQRIKDEAKIAGLESAPEVQQAIRKLRAGVRADVVEDEETPQGPQPDPENVVEPQIEPVDQLEINAVESLIADECALEMAYEGTRMSDLIRFARHRNVAGTAGVLNGTSWLAWKIARRNVDKAPFEDVMDYDAALYGLLLNEANWYVKSPEYGK</sequence>
<dbReference type="SUPFAM" id="SSF48452">
    <property type="entry name" value="TPR-like"/>
    <property type="match status" value="1"/>
</dbReference>
<feature type="domain" description="RagB/SusD" evidence="5">
    <location>
        <begin position="252"/>
        <end position="341"/>
    </location>
</feature>
<comment type="caution">
    <text evidence="6">The sequence shown here is derived from an EMBL/GenBank/DDBJ whole genome shotgun (WGS) entry which is preliminary data.</text>
</comment>
<dbReference type="EMBL" id="AMCI01001572">
    <property type="protein sequence ID" value="EJX05118.1"/>
    <property type="molecule type" value="Genomic_DNA"/>
</dbReference>
<reference evidence="6" key="1">
    <citation type="journal article" date="2012" name="PLoS ONE">
        <title>Gene sets for utilization of primary and secondary nutrition supplies in the distal gut of endangered iberian lynx.</title>
        <authorList>
            <person name="Alcaide M."/>
            <person name="Messina E."/>
            <person name="Richter M."/>
            <person name="Bargiela R."/>
            <person name="Peplies J."/>
            <person name="Huws S.A."/>
            <person name="Newbold C.J."/>
            <person name="Golyshin P.N."/>
            <person name="Simon M.A."/>
            <person name="Lopez G."/>
            <person name="Yakimov M.M."/>
            <person name="Ferrer M."/>
        </authorList>
    </citation>
    <scope>NUCLEOTIDE SEQUENCE</scope>
</reference>
<evidence type="ECO:0000256" key="1">
    <source>
        <dbReference type="ARBA" id="ARBA00004442"/>
    </source>
</evidence>
<name>J9GRG4_9ZZZZ</name>
<keyword evidence="2" id="KW-0732">Signal</keyword>
<evidence type="ECO:0000259" key="5">
    <source>
        <dbReference type="Pfam" id="PF07980"/>
    </source>
</evidence>
<protein>
    <submittedName>
        <fullName evidence="6">Protein containing RagB/SusD domain protein</fullName>
    </submittedName>
</protein>
<comment type="subcellular location">
    <subcellularLocation>
        <location evidence="1">Cell outer membrane</location>
    </subcellularLocation>
</comment>
<dbReference type="Gene3D" id="1.25.40.390">
    <property type="match status" value="1"/>
</dbReference>
<dbReference type="Pfam" id="PF07980">
    <property type="entry name" value="SusD_RagB"/>
    <property type="match status" value="1"/>
</dbReference>
<dbReference type="GO" id="GO:0009279">
    <property type="term" value="C:cell outer membrane"/>
    <property type="evidence" value="ECO:0007669"/>
    <property type="project" value="UniProtKB-SubCell"/>
</dbReference>
<dbReference type="InterPro" id="IPR012944">
    <property type="entry name" value="SusD_RagB_dom"/>
</dbReference>
<dbReference type="InterPro" id="IPR011990">
    <property type="entry name" value="TPR-like_helical_dom_sf"/>
</dbReference>
<evidence type="ECO:0000256" key="2">
    <source>
        <dbReference type="ARBA" id="ARBA00022729"/>
    </source>
</evidence>
<organism evidence="6">
    <name type="scientific">gut metagenome</name>
    <dbReference type="NCBI Taxonomy" id="749906"/>
    <lineage>
        <taxon>unclassified sequences</taxon>
        <taxon>metagenomes</taxon>
        <taxon>organismal metagenomes</taxon>
    </lineage>
</organism>
<keyword evidence="3" id="KW-0472">Membrane</keyword>
<accession>J9GRG4</accession>